<sequence length="82" mass="9318">MKGLISMIDALYNYRQGDIHSTEFSDDFNKLCIPFEDSLSEEQIDVFHKILDCVSETAAAEMRAAYKVGFKDGATMMQEIQD</sequence>
<dbReference type="InterPro" id="IPR049215">
    <property type="entry name" value="DUF6809"/>
</dbReference>
<dbReference type="AlphaFoldDB" id="U2KVB3"/>
<organism evidence="1 2">
    <name type="scientific">Ruminococcus callidus ATCC 27760</name>
    <dbReference type="NCBI Taxonomy" id="411473"/>
    <lineage>
        <taxon>Bacteria</taxon>
        <taxon>Bacillati</taxon>
        <taxon>Bacillota</taxon>
        <taxon>Clostridia</taxon>
        <taxon>Eubacteriales</taxon>
        <taxon>Oscillospiraceae</taxon>
        <taxon>Ruminococcus</taxon>
    </lineage>
</organism>
<keyword evidence="2" id="KW-1185">Reference proteome</keyword>
<protein>
    <submittedName>
        <fullName evidence="1">Uncharacterized protein</fullName>
    </submittedName>
</protein>
<accession>U2KVB3</accession>
<name>U2KVB3_9FIRM</name>
<comment type="caution">
    <text evidence="1">The sequence shown here is derived from an EMBL/GenBank/DDBJ whole genome shotgun (WGS) entry which is preliminary data.</text>
</comment>
<dbReference type="HOGENOM" id="CLU_2652230_0_0_9"/>
<gene>
    <name evidence="1" type="ORF">RUMCAL_01367</name>
</gene>
<proteinExistence type="predicted"/>
<reference evidence="1 2" key="1">
    <citation type="submission" date="2013-07" db="EMBL/GenBank/DDBJ databases">
        <authorList>
            <person name="Weinstock G."/>
            <person name="Sodergren E."/>
            <person name="Wylie T."/>
            <person name="Fulton L."/>
            <person name="Fulton R."/>
            <person name="Fronick C."/>
            <person name="O'Laughlin M."/>
            <person name="Godfrey J."/>
            <person name="Miner T."/>
            <person name="Herter B."/>
            <person name="Appelbaum E."/>
            <person name="Cordes M."/>
            <person name="Lek S."/>
            <person name="Wollam A."/>
            <person name="Pepin K.H."/>
            <person name="Palsikar V.B."/>
            <person name="Mitreva M."/>
            <person name="Wilson R.K."/>
        </authorList>
    </citation>
    <scope>NUCLEOTIDE SEQUENCE [LARGE SCALE GENOMIC DNA]</scope>
    <source>
        <strain evidence="1 2">ATCC 27760</strain>
    </source>
</reference>
<dbReference type="PATRIC" id="fig|411473.3.peg.1108"/>
<dbReference type="eggNOG" id="ENOG50323SD">
    <property type="taxonomic scope" value="Bacteria"/>
</dbReference>
<dbReference type="STRING" id="411473.RUMCAL_01367"/>
<dbReference type="Pfam" id="PF20648">
    <property type="entry name" value="DUF6809"/>
    <property type="match status" value="1"/>
</dbReference>
<dbReference type="Proteomes" id="UP000016662">
    <property type="component" value="Unassembled WGS sequence"/>
</dbReference>
<evidence type="ECO:0000313" key="2">
    <source>
        <dbReference type="Proteomes" id="UP000016662"/>
    </source>
</evidence>
<evidence type="ECO:0000313" key="1">
    <source>
        <dbReference type="EMBL" id="ERJ96232.1"/>
    </source>
</evidence>
<dbReference type="EMBL" id="AWVF01000175">
    <property type="protein sequence ID" value="ERJ96232.1"/>
    <property type="molecule type" value="Genomic_DNA"/>
</dbReference>